<protein>
    <submittedName>
        <fullName evidence="1">Uncharacterized protein</fullName>
    </submittedName>
</protein>
<sequence>MTELTGELSERRAAGPLCDLGRLIQSAVEDYDLSPDGNVRYVEADVPDHPLLVAGSADHVCALIDSAIACIASRPGINRRIVVGARLDLDRVQLRVGHGNGASGHTSVPVSLDELQPWGPTRVRASFAKERARMLRLLDVLDATLVIGVDVTLDAAVLSIAFPAIGGGLRRRRPYPVAVKTGQASS</sequence>
<name>A0A4Q7NHV5_9BURK</name>
<proteinExistence type="predicted"/>
<dbReference type="EMBL" id="SGXC01000001">
    <property type="protein sequence ID" value="RZS84565.1"/>
    <property type="molecule type" value="Genomic_DNA"/>
</dbReference>
<dbReference type="RefSeq" id="WP_130355918.1">
    <property type="nucleotide sequence ID" value="NZ_SGXC01000001.1"/>
</dbReference>
<keyword evidence="2" id="KW-1185">Reference proteome</keyword>
<organism evidence="1 2">
    <name type="scientific">Pigmentiphaga kullae</name>
    <dbReference type="NCBI Taxonomy" id="151784"/>
    <lineage>
        <taxon>Bacteria</taxon>
        <taxon>Pseudomonadati</taxon>
        <taxon>Pseudomonadota</taxon>
        <taxon>Betaproteobacteria</taxon>
        <taxon>Burkholderiales</taxon>
        <taxon>Alcaligenaceae</taxon>
        <taxon>Pigmentiphaga</taxon>
    </lineage>
</organism>
<comment type="caution">
    <text evidence="1">The sequence shown here is derived from an EMBL/GenBank/DDBJ whole genome shotgun (WGS) entry which is preliminary data.</text>
</comment>
<evidence type="ECO:0000313" key="1">
    <source>
        <dbReference type="EMBL" id="RZS84565.1"/>
    </source>
</evidence>
<evidence type="ECO:0000313" key="2">
    <source>
        <dbReference type="Proteomes" id="UP000292445"/>
    </source>
</evidence>
<dbReference type="Proteomes" id="UP000292445">
    <property type="component" value="Unassembled WGS sequence"/>
</dbReference>
<reference evidence="1 2" key="1">
    <citation type="submission" date="2019-02" db="EMBL/GenBank/DDBJ databases">
        <title>Genomic Encyclopedia of Type Strains, Phase IV (KMG-IV): sequencing the most valuable type-strain genomes for metagenomic binning, comparative biology and taxonomic classification.</title>
        <authorList>
            <person name="Goeker M."/>
        </authorList>
    </citation>
    <scope>NUCLEOTIDE SEQUENCE [LARGE SCALE GENOMIC DNA]</scope>
    <source>
        <strain evidence="1 2">K24</strain>
    </source>
</reference>
<accession>A0A4Q7NHV5</accession>
<dbReference type="AlphaFoldDB" id="A0A4Q7NHV5"/>
<gene>
    <name evidence="1" type="ORF">EV675_0582</name>
</gene>
<dbReference type="OrthoDB" id="8682759at2"/>